<protein>
    <submittedName>
        <fullName evidence="1">Uncharacterized protein</fullName>
    </submittedName>
</protein>
<name>Q2W585_PARM1</name>
<dbReference type="KEGG" id="mag:amb2186"/>
<accession>Q2W585</accession>
<sequence>MKTISKKAGAGKESTRLEYFEDNQIPVFTDPLQGNQTI</sequence>
<gene>
    <name evidence="1" type="ordered locus">amb2186</name>
</gene>
<dbReference type="HOGENOM" id="CLU_3329752_0_0_5"/>
<proteinExistence type="predicted"/>
<evidence type="ECO:0000313" key="1">
    <source>
        <dbReference type="EMBL" id="BAE50990.1"/>
    </source>
</evidence>
<keyword evidence="2" id="KW-1185">Reference proteome</keyword>
<dbReference type="AlphaFoldDB" id="Q2W585"/>
<organism evidence="1 2">
    <name type="scientific">Paramagnetospirillum magneticum (strain ATCC 700264 / AMB-1)</name>
    <name type="common">Magnetospirillum magneticum</name>
    <dbReference type="NCBI Taxonomy" id="342108"/>
    <lineage>
        <taxon>Bacteria</taxon>
        <taxon>Pseudomonadati</taxon>
        <taxon>Pseudomonadota</taxon>
        <taxon>Alphaproteobacteria</taxon>
        <taxon>Rhodospirillales</taxon>
        <taxon>Magnetospirillaceae</taxon>
        <taxon>Paramagnetospirillum</taxon>
    </lineage>
</organism>
<reference evidence="1 2" key="1">
    <citation type="journal article" date="2005" name="DNA Res.">
        <title>Complete genome sequence of the facultative anaerobic magnetotactic bacterium Magnetospirillum sp. strain AMB-1.</title>
        <authorList>
            <person name="Matsunaga T."/>
            <person name="Okamura Y."/>
            <person name="Fukuda Y."/>
            <person name="Wahyudi A.T."/>
            <person name="Murase Y."/>
            <person name="Takeyama H."/>
        </authorList>
    </citation>
    <scope>NUCLEOTIDE SEQUENCE [LARGE SCALE GENOMIC DNA]</scope>
    <source>
        <strain evidence="2">ATCC 700264 / AMB-1</strain>
    </source>
</reference>
<dbReference type="EMBL" id="AP007255">
    <property type="protein sequence ID" value="BAE50990.1"/>
    <property type="molecule type" value="Genomic_DNA"/>
</dbReference>
<dbReference type="Proteomes" id="UP000007058">
    <property type="component" value="Chromosome"/>
</dbReference>
<evidence type="ECO:0000313" key="2">
    <source>
        <dbReference type="Proteomes" id="UP000007058"/>
    </source>
</evidence>